<dbReference type="PANTHER" id="PTHR12345:SF3">
    <property type="entry name" value="PDZ DOMAIN-CONTAINING PROTEIN"/>
    <property type="match status" value="1"/>
</dbReference>
<dbReference type="CTD" id="8229826"/>
<dbReference type="RefSeq" id="XP_002427192.1">
    <property type="nucleotide sequence ID" value="XM_002427147.1"/>
</dbReference>
<dbReference type="STRING" id="121224.E0VM48"/>
<dbReference type="SMART" id="SM00228">
    <property type="entry name" value="PDZ"/>
    <property type="match status" value="2"/>
</dbReference>
<feature type="domain" description="PDZ" evidence="2">
    <location>
        <begin position="214"/>
        <end position="289"/>
    </location>
</feature>
<dbReference type="PANTHER" id="PTHR12345">
    <property type="entry name" value="SYNTENIN RELATED"/>
    <property type="match status" value="1"/>
</dbReference>
<dbReference type="KEGG" id="phu:Phum_PHUM300690"/>
<dbReference type="Pfam" id="PF00595">
    <property type="entry name" value="PDZ"/>
    <property type="match status" value="2"/>
</dbReference>
<reference evidence="3" key="1">
    <citation type="submission" date="2007-04" db="EMBL/GenBank/DDBJ databases">
        <title>Annotation of Pediculus humanus corporis strain USDA.</title>
        <authorList>
            <person name="Kirkness E."/>
            <person name="Hannick L."/>
            <person name="Hass B."/>
            <person name="Bruggner R."/>
            <person name="Lawson D."/>
            <person name="Bidwell S."/>
            <person name="Joardar V."/>
            <person name="Caler E."/>
            <person name="Walenz B."/>
            <person name="Inman J."/>
            <person name="Schobel S."/>
            <person name="Galinsky K."/>
            <person name="Amedeo P."/>
            <person name="Strausberg R."/>
        </authorList>
    </citation>
    <scope>NUCLEOTIDE SEQUENCE</scope>
    <source>
        <strain evidence="3">USDA</strain>
    </source>
</reference>
<keyword evidence="1" id="KW-0677">Repeat</keyword>
<dbReference type="InParanoid" id="E0VM48"/>
<reference evidence="3" key="2">
    <citation type="submission" date="2007-04" db="EMBL/GenBank/DDBJ databases">
        <title>The genome of the human body louse.</title>
        <authorList>
            <consortium name="The Human Body Louse Genome Consortium"/>
            <person name="Kirkness E."/>
            <person name="Walenz B."/>
            <person name="Hass B."/>
            <person name="Bruggner R."/>
            <person name="Strausberg R."/>
        </authorList>
    </citation>
    <scope>NUCLEOTIDE SEQUENCE</scope>
    <source>
        <strain evidence="3">USDA</strain>
    </source>
</reference>
<dbReference type="CDD" id="cd06794">
    <property type="entry name" value="PDZ2_syntenin-like"/>
    <property type="match status" value="1"/>
</dbReference>
<dbReference type="GeneID" id="8229826"/>
<dbReference type="CDD" id="cd06721">
    <property type="entry name" value="PDZ1_syntenin-like"/>
    <property type="match status" value="1"/>
</dbReference>
<protein>
    <submittedName>
        <fullName evidence="3 4">Syntenin-1, putative</fullName>
    </submittedName>
</protein>
<dbReference type="GO" id="GO:0005886">
    <property type="term" value="C:plasma membrane"/>
    <property type="evidence" value="ECO:0007669"/>
    <property type="project" value="TreeGrafter"/>
</dbReference>
<dbReference type="VEuPathDB" id="VectorBase:PHUM300690"/>
<dbReference type="AlphaFoldDB" id="E0VM48"/>
<evidence type="ECO:0000256" key="1">
    <source>
        <dbReference type="ARBA" id="ARBA00022737"/>
    </source>
</evidence>
<dbReference type="Proteomes" id="UP000009046">
    <property type="component" value="Unassembled WGS sequence"/>
</dbReference>
<dbReference type="PROSITE" id="PS50106">
    <property type="entry name" value="PDZ"/>
    <property type="match status" value="2"/>
</dbReference>
<dbReference type="eggNOG" id="KOG0849">
    <property type="taxonomic scope" value="Eukaryota"/>
</dbReference>
<dbReference type="InterPro" id="IPR001478">
    <property type="entry name" value="PDZ"/>
</dbReference>
<dbReference type="InterPro" id="IPR036034">
    <property type="entry name" value="PDZ_sf"/>
</dbReference>
<organism>
    <name type="scientific">Pediculus humanus subsp. corporis</name>
    <name type="common">Body louse</name>
    <dbReference type="NCBI Taxonomy" id="121224"/>
    <lineage>
        <taxon>Eukaryota</taxon>
        <taxon>Metazoa</taxon>
        <taxon>Ecdysozoa</taxon>
        <taxon>Arthropoda</taxon>
        <taxon>Hexapoda</taxon>
        <taxon>Insecta</taxon>
        <taxon>Pterygota</taxon>
        <taxon>Neoptera</taxon>
        <taxon>Paraneoptera</taxon>
        <taxon>Psocodea</taxon>
        <taxon>Troctomorpha</taxon>
        <taxon>Phthiraptera</taxon>
        <taxon>Anoplura</taxon>
        <taxon>Pediculidae</taxon>
        <taxon>Pediculus</taxon>
    </lineage>
</organism>
<keyword evidence="5" id="KW-1185">Reference proteome</keyword>
<dbReference type="OMA" id="EIKQRIC"/>
<reference evidence="4" key="3">
    <citation type="submission" date="2020-05" db="UniProtKB">
        <authorList>
            <consortium name="EnsemblMetazoa"/>
        </authorList>
    </citation>
    <scope>IDENTIFICATION</scope>
    <source>
        <strain evidence="4">USDA</strain>
    </source>
</reference>
<dbReference type="HOGENOM" id="CLU_059870_0_0_1"/>
<dbReference type="Gene3D" id="2.30.42.10">
    <property type="match status" value="2"/>
</dbReference>
<accession>E0VM48</accession>
<dbReference type="EnsemblMetazoa" id="PHUM300690-RA">
    <property type="protein sequence ID" value="PHUM300690-PA"/>
    <property type="gene ID" value="PHUM300690"/>
</dbReference>
<dbReference type="GO" id="GO:0005737">
    <property type="term" value="C:cytoplasm"/>
    <property type="evidence" value="ECO:0007669"/>
    <property type="project" value="TreeGrafter"/>
</dbReference>
<dbReference type="SUPFAM" id="SSF50156">
    <property type="entry name" value="PDZ domain-like"/>
    <property type="match status" value="2"/>
</dbReference>
<sequence length="314" mass="33977">MALYPSLEDLKVDQAVKAQNGSSSGEIQSTSQPYNTHSFAPSAPLLTISDKSNALSVKYPALNEYMGLELTREVIAANMPEYLDTPINMQIATRPDYSVEPVNNLCNLVAPVSGHSLALYKAHVTNGIRQLTLCKDGDKKVGLRVQPVNNGVFVNLVTKNSPAAMAGFRFGDQILEVNGKSVAGLSMDAVHDIIKKSPSSGISFIVRDRPFERTVTLHKDKTGHVGFTFKEGKVTGLVVDSSAAKNGLLTEHNLLEINGQNVVGLKDKEITKIIADGGNVITVTIVPSYIYQHMTKSMSSGLLKNFMDRSVPTF</sequence>
<name>E0VM48_PEDHC</name>
<dbReference type="FunFam" id="2.30.42.10:FF:000043">
    <property type="entry name" value="Syntenin-1 isoform X1"/>
    <property type="match status" value="1"/>
</dbReference>
<evidence type="ECO:0000313" key="5">
    <source>
        <dbReference type="Proteomes" id="UP000009046"/>
    </source>
</evidence>
<evidence type="ECO:0000313" key="3">
    <source>
        <dbReference type="EMBL" id="EEB14454.1"/>
    </source>
</evidence>
<evidence type="ECO:0000259" key="2">
    <source>
        <dbReference type="PROSITE" id="PS50106"/>
    </source>
</evidence>
<feature type="domain" description="PDZ" evidence="2">
    <location>
        <begin position="130"/>
        <end position="209"/>
    </location>
</feature>
<gene>
    <name evidence="4" type="primary">8229826</name>
    <name evidence="3" type="ORF">Phum_PHUM300690</name>
</gene>
<dbReference type="OrthoDB" id="10059177at2759"/>
<dbReference type="EMBL" id="DS235289">
    <property type="protein sequence ID" value="EEB14454.1"/>
    <property type="molecule type" value="Genomic_DNA"/>
</dbReference>
<dbReference type="InterPro" id="IPR051230">
    <property type="entry name" value="APP-Binding"/>
</dbReference>
<dbReference type="EMBL" id="AAZO01003499">
    <property type="status" value="NOT_ANNOTATED_CDS"/>
    <property type="molecule type" value="Genomic_DNA"/>
</dbReference>
<proteinExistence type="predicted"/>
<evidence type="ECO:0000313" key="4">
    <source>
        <dbReference type="EnsemblMetazoa" id="PHUM300690-PA"/>
    </source>
</evidence>